<protein>
    <submittedName>
        <fullName evidence="3">Transcriptional regulator lysR family</fullName>
    </submittedName>
</protein>
<dbReference type="AlphaFoldDB" id="A0A7H4LTQ4"/>
<name>A0A7H4LTQ4_9ENTR</name>
<reference evidence="3 4" key="1">
    <citation type="submission" date="2018-06" db="EMBL/GenBank/DDBJ databases">
        <authorList>
            <consortium name="Pathogen Informatics"/>
            <person name="Doyle S."/>
        </authorList>
    </citation>
    <scope>NUCLEOTIDE SEQUENCE [LARGE SCALE GENOMIC DNA]</scope>
    <source>
        <strain evidence="3 4">NCTC11694</strain>
    </source>
</reference>
<dbReference type="GO" id="GO:0006351">
    <property type="term" value="P:DNA-templated transcription"/>
    <property type="evidence" value="ECO:0007669"/>
    <property type="project" value="TreeGrafter"/>
</dbReference>
<evidence type="ECO:0000313" key="3">
    <source>
        <dbReference type="EMBL" id="STR39530.1"/>
    </source>
</evidence>
<comment type="similarity">
    <text evidence="1">Belongs to the LysR transcriptional regulatory family.</text>
</comment>
<dbReference type="GO" id="GO:0043565">
    <property type="term" value="F:sequence-specific DNA binding"/>
    <property type="evidence" value="ECO:0007669"/>
    <property type="project" value="TreeGrafter"/>
</dbReference>
<organism evidence="3 4">
    <name type="scientific">Klebsiella michiganensis</name>
    <dbReference type="NCBI Taxonomy" id="1134687"/>
    <lineage>
        <taxon>Bacteria</taxon>
        <taxon>Pseudomonadati</taxon>
        <taxon>Pseudomonadota</taxon>
        <taxon>Gammaproteobacteria</taxon>
        <taxon>Enterobacterales</taxon>
        <taxon>Enterobacteriaceae</taxon>
        <taxon>Klebsiella/Raoultella group</taxon>
        <taxon>Klebsiella</taxon>
    </lineage>
</organism>
<dbReference type="Proteomes" id="UP000255050">
    <property type="component" value="Unassembled WGS sequence"/>
</dbReference>
<proteinExistence type="inferred from homology"/>
<dbReference type="InterPro" id="IPR005119">
    <property type="entry name" value="LysR_subst-bd"/>
</dbReference>
<sequence length="153" mass="17187">MTTPVQEQLIARRVGRIELGLHASTSYLARHGTPENSEDLLKHALIGFDQDTPFIRKALEKFPQLSRNAFSMRTDSDVAQLNLIRAGAGIGICQVQLANGSVPLQRLLPNFFSFYLDTWIVMHEDLRNSLCCKLVFDVLAKGLEEYIGQKQAQ</sequence>
<dbReference type="PANTHER" id="PTHR30537:SF3">
    <property type="entry name" value="TRANSCRIPTIONAL REGULATORY PROTEIN"/>
    <property type="match status" value="1"/>
</dbReference>
<evidence type="ECO:0000313" key="4">
    <source>
        <dbReference type="Proteomes" id="UP000255050"/>
    </source>
</evidence>
<dbReference type="Pfam" id="PF03466">
    <property type="entry name" value="LysR_substrate"/>
    <property type="match status" value="1"/>
</dbReference>
<dbReference type="PANTHER" id="PTHR30537">
    <property type="entry name" value="HTH-TYPE TRANSCRIPTIONAL REGULATOR"/>
    <property type="match status" value="1"/>
</dbReference>
<evidence type="ECO:0000256" key="1">
    <source>
        <dbReference type="ARBA" id="ARBA00009437"/>
    </source>
</evidence>
<dbReference type="GO" id="GO:0003700">
    <property type="term" value="F:DNA-binding transcription factor activity"/>
    <property type="evidence" value="ECO:0007669"/>
    <property type="project" value="TreeGrafter"/>
</dbReference>
<dbReference type="InterPro" id="IPR058163">
    <property type="entry name" value="LysR-type_TF_proteobact-type"/>
</dbReference>
<comment type="caution">
    <text evidence="3">The sequence shown here is derived from an EMBL/GenBank/DDBJ whole genome shotgun (WGS) entry which is preliminary data.</text>
</comment>
<dbReference type="EMBL" id="UGJR01000002">
    <property type="protein sequence ID" value="STR39530.1"/>
    <property type="molecule type" value="Genomic_DNA"/>
</dbReference>
<dbReference type="SUPFAM" id="SSF53850">
    <property type="entry name" value="Periplasmic binding protein-like II"/>
    <property type="match status" value="1"/>
</dbReference>
<evidence type="ECO:0000259" key="2">
    <source>
        <dbReference type="Pfam" id="PF03466"/>
    </source>
</evidence>
<feature type="domain" description="LysR substrate-binding" evidence="2">
    <location>
        <begin position="4"/>
        <end position="141"/>
    </location>
</feature>
<dbReference type="Gene3D" id="3.40.190.290">
    <property type="match status" value="1"/>
</dbReference>
<gene>
    <name evidence="3" type="ORF">NCTC11694_00671</name>
</gene>
<accession>A0A7H4LTQ4</accession>